<feature type="transmembrane region" description="Helical" evidence="9">
    <location>
        <begin position="6"/>
        <end position="24"/>
    </location>
</feature>
<evidence type="ECO:0000256" key="2">
    <source>
        <dbReference type="ARBA" id="ARBA00022469"/>
    </source>
</evidence>
<feature type="transmembrane region" description="Helical" evidence="9">
    <location>
        <begin position="31"/>
        <end position="54"/>
    </location>
</feature>
<dbReference type="Proteomes" id="UP000222542">
    <property type="component" value="Unassembled WGS sequence"/>
</dbReference>
<dbReference type="SUPFAM" id="SSF161037">
    <property type="entry name" value="Photosystem II reaction center protein K, PsbK"/>
    <property type="match status" value="1"/>
</dbReference>
<organism evidence="10 11">
    <name type="scientific">Capsicum annuum</name>
    <name type="common">Capsicum pepper</name>
    <dbReference type="NCBI Taxonomy" id="4072"/>
    <lineage>
        <taxon>Eukaryota</taxon>
        <taxon>Viridiplantae</taxon>
        <taxon>Streptophyta</taxon>
        <taxon>Embryophyta</taxon>
        <taxon>Tracheophyta</taxon>
        <taxon>Spermatophyta</taxon>
        <taxon>Magnoliopsida</taxon>
        <taxon>eudicotyledons</taxon>
        <taxon>Gunneridae</taxon>
        <taxon>Pentapetalae</taxon>
        <taxon>asterids</taxon>
        <taxon>lamiids</taxon>
        <taxon>Solanales</taxon>
        <taxon>Solanaceae</taxon>
        <taxon>Solanoideae</taxon>
        <taxon>Capsiceae</taxon>
        <taxon>Capsicum</taxon>
    </lineage>
</organism>
<comment type="subcellular location">
    <subcellularLocation>
        <location evidence="1">Membrane</location>
        <topology evidence="1">Single-pass membrane protein</topology>
    </subcellularLocation>
</comment>
<evidence type="ECO:0000256" key="4">
    <source>
        <dbReference type="ARBA" id="ARBA00022692"/>
    </source>
</evidence>
<keyword evidence="8" id="KW-0604">Photosystem II</keyword>
<keyword evidence="3" id="KW-0602">Photosynthesis</keyword>
<dbReference type="OMA" id="FFWQPTV"/>
<comment type="caution">
    <text evidence="10">The sequence shown here is derived from an EMBL/GenBank/DDBJ whole genome shotgun (WGS) entry which is preliminary data.</text>
</comment>
<evidence type="ECO:0000256" key="5">
    <source>
        <dbReference type="ARBA" id="ARBA00022989"/>
    </source>
</evidence>
<dbReference type="AlphaFoldDB" id="A0A2G2ZXG8"/>
<dbReference type="EMBL" id="AYRZ02000003">
    <property type="protein sequence ID" value="PHT86641.1"/>
    <property type="molecule type" value="Genomic_DNA"/>
</dbReference>
<dbReference type="PANTHER" id="PTHR35325">
    <property type="match status" value="1"/>
</dbReference>
<proteinExistence type="predicted"/>
<dbReference type="InterPro" id="IPR037270">
    <property type="entry name" value="PSII_PsbK_sf"/>
</dbReference>
<keyword evidence="2" id="KW-0674">Reaction center</keyword>
<dbReference type="PANTHER" id="PTHR35325:SF1">
    <property type="entry name" value="PHOTOSYSTEM II REACTION CENTER PROTEIN K"/>
    <property type="match status" value="1"/>
</dbReference>
<evidence type="ECO:0000313" key="10">
    <source>
        <dbReference type="EMBL" id="PHT86641.1"/>
    </source>
</evidence>
<keyword evidence="11" id="KW-1185">Reference proteome</keyword>
<reference evidence="10 11" key="1">
    <citation type="journal article" date="2014" name="Nat. Genet.">
        <title>Genome sequence of the hot pepper provides insights into the evolution of pungency in Capsicum species.</title>
        <authorList>
            <person name="Kim S."/>
            <person name="Park M."/>
            <person name="Yeom S.I."/>
            <person name="Kim Y.M."/>
            <person name="Lee J.M."/>
            <person name="Lee H.A."/>
            <person name="Seo E."/>
            <person name="Choi J."/>
            <person name="Cheong K."/>
            <person name="Kim K.T."/>
            <person name="Jung K."/>
            <person name="Lee G.W."/>
            <person name="Oh S.K."/>
            <person name="Bae C."/>
            <person name="Kim S.B."/>
            <person name="Lee H.Y."/>
            <person name="Kim S.Y."/>
            <person name="Kim M.S."/>
            <person name="Kang B.C."/>
            <person name="Jo Y.D."/>
            <person name="Yang H.B."/>
            <person name="Jeong H.J."/>
            <person name="Kang W.H."/>
            <person name="Kwon J.K."/>
            <person name="Shin C."/>
            <person name="Lim J.Y."/>
            <person name="Park J.H."/>
            <person name="Huh J.H."/>
            <person name="Kim J.S."/>
            <person name="Kim B.D."/>
            <person name="Cohen O."/>
            <person name="Paran I."/>
            <person name="Suh M.C."/>
            <person name="Lee S.B."/>
            <person name="Kim Y.K."/>
            <person name="Shin Y."/>
            <person name="Noh S.J."/>
            <person name="Park J."/>
            <person name="Seo Y.S."/>
            <person name="Kwon S.Y."/>
            <person name="Kim H.A."/>
            <person name="Park J.M."/>
            <person name="Kim H.J."/>
            <person name="Choi S.B."/>
            <person name="Bosland P.W."/>
            <person name="Reeves G."/>
            <person name="Jo S.H."/>
            <person name="Lee B.W."/>
            <person name="Cho H.T."/>
            <person name="Choi H.S."/>
            <person name="Lee M.S."/>
            <person name="Yu Y."/>
            <person name="Do Choi Y."/>
            <person name="Park B.S."/>
            <person name="van Deynze A."/>
            <person name="Ashrafi H."/>
            <person name="Hill T."/>
            <person name="Kim W.T."/>
            <person name="Pai H.S."/>
            <person name="Ahn H.K."/>
            <person name="Yeam I."/>
            <person name="Giovannoni J.J."/>
            <person name="Rose J.K."/>
            <person name="Sorensen I."/>
            <person name="Lee S.J."/>
            <person name="Kim R.W."/>
            <person name="Choi I.Y."/>
            <person name="Choi B.S."/>
            <person name="Lim J.S."/>
            <person name="Lee Y.H."/>
            <person name="Choi D."/>
        </authorList>
    </citation>
    <scope>NUCLEOTIDE SEQUENCE [LARGE SCALE GENOMIC DNA]</scope>
    <source>
        <strain evidence="11">cv. CM334</strain>
    </source>
</reference>
<evidence type="ECO:0000256" key="7">
    <source>
        <dbReference type="ARBA" id="ARBA00023136"/>
    </source>
</evidence>
<sequence>MLNTFSLIGIYLNSTLYSSSFFFGKLLEAYVFLNSMVDIMSVIPLFFFLLSFFWQPTVSFR</sequence>
<keyword evidence="6" id="KW-0793">Thylakoid</keyword>
<name>A0A2G2ZXG8_CAPAN</name>
<dbReference type="Pfam" id="PF02533">
    <property type="entry name" value="PsbK"/>
    <property type="match status" value="1"/>
</dbReference>
<evidence type="ECO:0000256" key="1">
    <source>
        <dbReference type="ARBA" id="ARBA00004167"/>
    </source>
</evidence>
<dbReference type="Gramene" id="PHT86641">
    <property type="protein sequence ID" value="PHT86641"/>
    <property type="gene ID" value="T459_08747"/>
</dbReference>
<keyword evidence="4 9" id="KW-0812">Transmembrane</keyword>
<keyword evidence="5 9" id="KW-1133">Transmembrane helix</keyword>
<dbReference type="InterPro" id="IPR003687">
    <property type="entry name" value="PSII_PsbK"/>
</dbReference>
<evidence type="ECO:0000313" key="11">
    <source>
        <dbReference type="Proteomes" id="UP000222542"/>
    </source>
</evidence>
<accession>A0A2G2ZXG8</accession>
<dbReference type="GO" id="GO:0009523">
    <property type="term" value="C:photosystem II"/>
    <property type="evidence" value="ECO:0000318"/>
    <property type="project" value="GO_Central"/>
</dbReference>
<dbReference type="GO" id="GO:0009539">
    <property type="term" value="C:photosystem II reaction center"/>
    <property type="evidence" value="ECO:0007669"/>
    <property type="project" value="InterPro"/>
</dbReference>
<dbReference type="GO" id="GO:0015979">
    <property type="term" value="P:photosynthesis"/>
    <property type="evidence" value="ECO:0007669"/>
    <property type="project" value="UniProtKB-KW"/>
</dbReference>
<reference evidence="10 11" key="2">
    <citation type="journal article" date="2017" name="Genome Biol.">
        <title>New reference genome sequences of hot pepper reveal the massive evolution of plant disease-resistance genes by retroduplication.</title>
        <authorList>
            <person name="Kim S."/>
            <person name="Park J."/>
            <person name="Yeom S.I."/>
            <person name="Kim Y.M."/>
            <person name="Seo E."/>
            <person name="Kim K.T."/>
            <person name="Kim M.S."/>
            <person name="Lee J.M."/>
            <person name="Cheong K."/>
            <person name="Shin H.S."/>
            <person name="Kim S.B."/>
            <person name="Han K."/>
            <person name="Lee J."/>
            <person name="Park M."/>
            <person name="Lee H.A."/>
            <person name="Lee H.Y."/>
            <person name="Lee Y."/>
            <person name="Oh S."/>
            <person name="Lee J.H."/>
            <person name="Choi E."/>
            <person name="Choi E."/>
            <person name="Lee S.E."/>
            <person name="Jeon J."/>
            <person name="Kim H."/>
            <person name="Choi G."/>
            <person name="Song H."/>
            <person name="Lee J."/>
            <person name="Lee S.C."/>
            <person name="Kwon J.K."/>
            <person name="Lee H.Y."/>
            <person name="Koo N."/>
            <person name="Hong Y."/>
            <person name="Kim R.W."/>
            <person name="Kang W.H."/>
            <person name="Huh J.H."/>
            <person name="Kang B.C."/>
            <person name="Yang T.J."/>
            <person name="Lee Y.H."/>
            <person name="Bennetzen J.L."/>
            <person name="Choi D."/>
        </authorList>
    </citation>
    <scope>NUCLEOTIDE SEQUENCE [LARGE SCALE GENOMIC DNA]</scope>
    <source>
        <strain evidence="11">cv. CM334</strain>
    </source>
</reference>
<gene>
    <name evidence="10" type="ORF">T459_08747</name>
</gene>
<evidence type="ECO:0000256" key="6">
    <source>
        <dbReference type="ARBA" id="ARBA00023078"/>
    </source>
</evidence>
<evidence type="ECO:0000256" key="8">
    <source>
        <dbReference type="ARBA" id="ARBA00023276"/>
    </source>
</evidence>
<evidence type="ECO:0000256" key="9">
    <source>
        <dbReference type="SAM" id="Phobius"/>
    </source>
</evidence>
<protein>
    <submittedName>
        <fullName evidence="10">Photosystem II reaction center protein K</fullName>
    </submittedName>
</protein>
<dbReference type="GO" id="GO:0005737">
    <property type="term" value="C:cytoplasm"/>
    <property type="evidence" value="ECO:0007669"/>
    <property type="project" value="UniProtKB-ARBA"/>
</dbReference>
<dbReference type="STRING" id="4072.A0A2G2ZXG8"/>
<keyword evidence="7 9" id="KW-0472">Membrane</keyword>
<evidence type="ECO:0000256" key="3">
    <source>
        <dbReference type="ARBA" id="ARBA00022531"/>
    </source>
</evidence>